<evidence type="ECO:0000313" key="4">
    <source>
        <dbReference type="EMBL" id="GAA2618184.1"/>
    </source>
</evidence>
<keyword evidence="2" id="KW-0812">Transmembrane</keyword>
<feature type="compositionally biased region" description="Low complexity" evidence="1">
    <location>
        <begin position="766"/>
        <end position="788"/>
    </location>
</feature>
<dbReference type="Proteomes" id="UP001501509">
    <property type="component" value="Unassembled WGS sequence"/>
</dbReference>
<dbReference type="EMBL" id="BAAATD010000009">
    <property type="protein sequence ID" value="GAA2618184.1"/>
    <property type="molecule type" value="Genomic_DNA"/>
</dbReference>
<evidence type="ECO:0000313" key="5">
    <source>
        <dbReference type="Proteomes" id="UP001501509"/>
    </source>
</evidence>
<reference evidence="4 5" key="1">
    <citation type="journal article" date="2019" name="Int. J. Syst. Evol. Microbiol.">
        <title>The Global Catalogue of Microorganisms (GCM) 10K type strain sequencing project: providing services to taxonomists for standard genome sequencing and annotation.</title>
        <authorList>
            <consortium name="The Broad Institute Genomics Platform"/>
            <consortium name="The Broad Institute Genome Sequencing Center for Infectious Disease"/>
            <person name="Wu L."/>
            <person name="Ma J."/>
        </authorList>
    </citation>
    <scope>NUCLEOTIDE SEQUENCE [LARGE SCALE GENOMIC DNA]</scope>
    <source>
        <strain evidence="4 5">JCM 6833</strain>
    </source>
</reference>
<dbReference type="InterPro" id="IPR046112">
    <property type="entry name" value="DUF6049"/>
</dbReference>
<evidence type="ECO:0000256" key="1">
    <source>
        <dbReference type="SAM" id="MobiDB-lite"/>
    </source>
</evidence>
<feature type="signal peptide" evidence="3">
    <location>
        <begin position="1"/>
        <end position="26"/>
    </location>
</feature>
<feature type="compositionally biased region" description="Gly residues" evidence="1">
    <location>
        <begin position="718"/>
        <end position="740"/>
    </location>
</feature>
<gene>
    <name evidence="4" type="ORF">GCM10010411_61970</name>
</gene>
<keyword evidence="2" id="KW-0472">Membrane</keyword>
<comment type="caution">
    <text evidence="4">The sequence shown here is derived from an EMBL/GenBank/DDBJ whole genome shotgun (WGS) entry which is preliminary data.</text>
</comment>
<feature type="region of interest" description="Disordered" evidence="1">
    <location>
        <begin position="710"/>
        <end position="829"/>
    </location>
</feature>
<evidence type="ECO:0000256" key="3">
    <source>
        <dbReference type="SAM" id="SignalP"/>
    </source>
</evidence>
<evidence type="ECO:0000256" key="2">
    <source>
        <dbReference type="SAM" id="Phobius"/>
    </source>
</evidence>
<keyword evidence="3" id="KW-0732">Signal</keyword>
<dbReference type="Pfam" id="PF19516">
    <property type="entry name" value="DUF6049"/>
    <property type="match status" value="1"/>
</dbReference>
<keyword evidence="5" id="KW-1185">Reference proteome</keyword>
<name>A0ABN3Q612_9ACTN</name>
<keyword evidence="2" id="KW-1133">Transmembrane helix</keyword>
<accession>A0ABN3Q612</accession>
<protein>
    <recommendedName>
        <fullName evidence="6">Secreted protein</fullName>
    </recommendedName>
</protein>
<feature type="transmembrane region" description="Helical" evidence="2">
    <location>
        <begin position="680"/>
        <end position="701"/>
    </location>
</feature>
<feature type="chain" id="PRO_5045311803" description="Secreted protein" evidence="3">
    <location>
        <begin position="27"/>
        <end position="829"/>
    </location>
</feature>
<feature type="compositionally biased region" description="Gly residues" evidence="1">
    <location>
        <begin position="789"/>
        <end position="798"/>
    </location>
</feature>
<feature type="compositionally biased region" description="Gly residues" evidence="1">
    <location>
        <begin position="754"/>
        <end position="765"/>
    </location>
</feature>
<proteinExistence type="predicted"/>
<organism evidence="4 5">
    <name type="scientific">Actinomadura fulvescens</name>
    <dbReference type="NCBI Taxonomy" id="46160"/>
    <lineage>
        <taxon>Bacteria</taxon>
        <taxon>Bacillati</taxon>
        <taxon>Actinomycetota</taxon>
        <taxon>Actinomycetes</taxon>
        <taxon>Streptosporangiales</taxon>
        <taxon>Thermomonosporaceae</taxon>
        <taxon>Actinomadura</taxon>
    </lineage>
</organism>
<dbReference type="RefSeq" id="WP_344546014.1">
    <property type="nucleotide sequence ID" value="NZ_BAAATD010000009.1"/>
</dbReference>
<evidence type="ECO:0008006" key="6">
    <source>
        <dbReference type="Google" id="ProtNLM"/>
    </source>
</evidence>
<sequence length="829" mass="86714">MRTFERAAAVAAAMACVMASATPVLADPRDHRAERASRQAARQLQSRDQVSLVLTGVTPKSAGPTGPKSKVQISGTVQNRSGAAINGLSVQFRYYGKHVTSRGQLAQLAASQPSAVLPGAPPGGASKKALPEAAVANGKQAFTVGFTTGGMGLRQFGVYPVGVEVSDATGRVLGGQTTFITYVPAGRATFSPLKVAWIWPIASGIHRANDDTFTDDQLANEVGPDGRLTRLVSAAARTGTPVTWAIDPAVLDDAQAMNAKGGYSLVRGKKTTRRPQNAAGVTWTKALKDAARSDPLFNLPYADPDAVALVRHKLGTHLTTAYKNANEVTAAVLQRTPNVQMAWPPSGAAGRGTINQLIKSGGLSSGSGTFVMSSREFAAQSPTQSATTAVPTDKGAMRAVAYDETLSDIVSADSSSPGAATLVEQRFLAETAMITAEAPDVPRTVVIAPNRRWDPGPGVAERLLKYSAEAQWLDERTSVAKIAQAQPVNRPYQNYSNAYEKYELGKDYLAAVQSIARRAMTFRAILNPPVNVYERSILRMESSYWRSRYSRSVQARKELSDELKTDMDGLHVVMPNNKRISLAGTSGRPVVTIANDLRGRTVSFRIEIISQSAGLRIGKLEPRDQRVIKLDPGKKHQARIPVQASGNGNFKMVVQLMTPTGERGKVYGEPTGITVRSTQYGRLALLITGGGLAVLFVGVGVRAMRARRRRKAEAAGDGSTGVGPAGTTGPQGAGFPGDGSGYPAESAFPSGPEFPGGTGLHGGSAFGPSGPPSGNAGPSGHSGNAGPSGNAGGTGPSGSTGTPDDRPRITGGSPGDGPSPFGRWDGNQS</sequence>